<comment type="similarity">
    <text evidence="2">Belongs to the DNAAF3 family.</text>
</comment>
<organism evidence="8 9">
    <name type="scientific">Leishmania donovani</name>
    <dbReference type="NCBI Taxonomy" id="5661"/>
    <lineage>
        <taxon>Eukaryota</taxon>
        <taxon>Discoba</taxon>
        <taxon>Euglenozoa</taxon>
        <taxon>Kinetoplastea</taxon>
        <taxon>Metakinetoplastina</taxon>
        <taxon>Trypanosomatida</taxon>
        <taxon>Trypanosomatidae</taxon>
        <taxon>Leishmaniinae</taxon>
        <taxon>Leishmania</taxon>
    </lineage>
</organism>
<dbReference type="VEuPathDB" id="TriTrypDB:LdCL_270010700"/>
<reference evidence="9" key="1">
    <citation type="submission" date="2019-02" db="EMBL/GenBank/DDBJ databases">
        <title>FDA dAtabase for Regulatory Grade micrObial Sequences (FDA-ARGOS): Supporting development and validation of Infectious Disease Dx tests.</title>
        <authorList>
            <person name="Duncan R."/>
            <person name="Fisher C."/>
            <person name="Tallon L."/>
            <person name="Sadzewicz L."/>
            <person name="Sengamalay N."/>
            <person name="Ott S."/>
            <person name="Godinez A."/>
            <person name="Nagaraj S."/>
            <person name="Vavikolanu K."/>
            <person name="Vyas G."/>
            <person name="Nadendla S."/>
            <person name="Aluvathingal J."/>
            <person name="Sichtig H."/>
        </authorList>
    </citation>
    <scope>NUCLEOTIDE SEQUENCE [LARGE SCALE GENOMIC DNA]</scope>
    <source>
        <strain evidence="9">FDAARGOS_360</strain>
    </source>
</reference>
<dbReference type="VEuPathDB" id="TriTrypDB:LDHU3_27.0760"/>
<proteinExistence type="inferred from homology"/>
<dbReference type="InterPro" id="IPR028235">
    <property type="entry name" value="DNAAF3_C"/>
</dbReference>
<keyword evidence="3" id="KW-0963">Cytoplasm</keyword>
<dbReference type="PROSITE" id="PS50896">
    <property type="entry name" value="LISH"/>
    <property type="match status" value="1"/>
</dbReference>
<dbReference type="VEuPathDB" id="TriTrypDB:LdCL_270010800"/>
<dbReference type="Gene3D" id="2.130.10.10">
    <property type="entry name" value="YVTN repeat-like/Quinoprotein amine dehydrogenase"/>
    <property type="match status" value="1"/>
</dbReference>
<dbReference type="GO" id="GO:0005737">
    <property type="term" value="C:cytoplasm"/>
    <property type="evidence" value="ECO:0007669"/>
    <property type="project" value="UniProtKB-SubCell"/>
</dbReference>
<dbReference type="InterPro" id="IPR036322">
    <property type="entry name" value="WD40_repeat_dom_sf"/>
</dbReference>
<dbReference type="Proteomes" id="UP000318821">
    <property type="component" value="Unassembled WGS sequence"/>
</dbReference>
<dbReference type="GO" id="GO:0044458">
    <property type="term" value="P:motile cilium assembly"/>
    <property type="evidence" value="ECO:0007669"/>
    <property type="project" value="TreeGrafter"/>
</dbReference>
<keyword evidence="4" id="KW-0970">Cilium biogenesis/degradation</keyword>
<protein>
    <submittedName>
        <fullName evidence="8">Uncharacterized protein</fullName>
    </submittedName>
</protein>
<evidence type="ECO:0000259" key="6">
    <source>
        <dbReference type="Pfam" id="PF14737"/>
    </source>
</evidence>
<dbReference type="InterPro" id="IPR001680">
    <property type="entry name" value="WD40_rpt"/>
</dbReference>
<evidence type="ECO:0000259" key="7">
    <source>
        <dbReference type="Pfam" id="PF14740"/>
    </source>
</evidence>
<comment type="subcellular location">
    <subcellularLocation>
        <location evidence="1">Cytoplasm</location>
    </subcellularLocation>
</comment>
<dbReference type="SMART" id="SM00667">
    <property type="entry name" value="LisH"/>
    <property type="match status" value="1"/>
</dbReference>
<evidence type="ECO:0000256" key="3">
    <source>
        <dbReference type="ARBA" id="ARBA00022490"/>
    </source>
</evidence>
<dbReference type="InterPro" id="IPR039304">
    <property type="entry name" value="DNAAF3"/>
</dbReference>
<evidence type="ECO:0000256" key="5">
    <source>
        <dbReference type="SAM" id="MobiDB-lite"/>
    </source>
</evidence>
<feature type="region of interest" description="Disordered" evidence="5">
    <location>
        <begin position="754"/>
        <end position="779"/>
    </location>
</feature>
<dbReference type="PANTHER" id="PTHR22118">
    <property type="entry name" value="DYNEIN ASSEMBLY FACTOR 3, AXONEMAL"/>
    <property type="match status" value="1"/>
</dbReference>
<dbReference type="Pfam" id="PF14737">
    <property type="entry name" value="DUF4470"/>
    <property type="match status" value="1"/>
</dbReference>
<dbReference type="SUPFAM" id="SSF50978">
    <property type="entry name" value="WD40 repeat-like"/>
    <property type="match status" value="1"/>
</dbReference>
<evidence type="ECO:0000256" key="2">
    <source>
        <dbReference type="ARBA" id="ARBA00010449"/>
    </source>
</evidence>
<feature type="domain" description="DUF4470" evidence="6">
    <location>
        <begin position="830"/>
        <end position="918"/>
    </location>
</feature>
<feature type="region of interest" description="Disordered" evidence="5">
    <location>
        <begin position="228"/>
        <end position="268"/>
    </location>
</feature>
<dbReference type="EMBL" id="RHLD01000016">
    <property type="protein sequence ID" value="TPP46134.1"/>
    <property type="molecule type" value="Genomic_DNA"/>
</dbReference>
<comment type="caution">
    <text evidence="8">The sequence shown here is derived from an EMBL/GenBank/DDBJ whole genome shotgun (WGS) entry which is preliminary data.</text>
</comment>
<accession>A0A504XCR8</accession>
<evidence type="ECO:0000313" key="8">
    <source>
        <dbReference type="EMBL" id="TPP46134.1"/>
    </source>
</evidence>
<dbReference type="InterPro" id="IPR006594">
    <property type="entry name" value="LisH"/>
</dbReference>
<feature type="compositionally biased region" description="Low complexity" evidence="5">
    <location>
        <begin position="798"/>
        <end position="825"/>
    </location>
</feature>
<gene>
    <name evidence="8" type="ORF">CGC20_33090</name>
</gene>
<dbReference type="PANTHER" id="PTHR22118:SF14">
    <property type="entry name" value="DYNEIN AXONEMAL ASSEMBLY FACTOR 3"/>
    <property type="match status" value="1"/>
</dbReference>
<dbReference type="GO" id="GO:0070286">
    <property type="term" value="P:axonemal dynein complex assembly"/>
    <property type="evidence" value="ECO:0007669"/>
    <property type="project" value="InterPro"/>
</dbReference>
<evidence type="ECO:0000256" key="4">
    <source>
        <dbReference type="ARBA" id="ARBA00022794"/>
    </source>
</evidence>
<feature type="region of interest" description="Disordered" evidence="5">
    <location>
        <begin position="792"/>
        <end position="825"/>
    </location>
</feature>
<dbReference type="Pfam" id="PF14740">
    <property type="entry name" value="DUF4471"/>
    <property type="match status" value="1"/>
</dbReference>
<name>A0A504XCR8_LEIDO</name>
<dbReference type="InterPro" id="IPR027974">
    <property type="entry name" value="DUF4470"/>
</dbReference>
<evidence type="ECO:0000256" key="1">
    <source>
        <dbReference type="ARBA" id="ARBA00004496"/>
    </source>
</evidence>
<dbReference type="SMART" id="SM00320">
    <property type="entry name" value="WD40"/>
    <property type="match status" value="4"/>
</dbReference>
<evidence type="ECO:0000313" key="9">
    <source>
        <dbReference type="Proteomes" id="UP000318821"/>
    </source>
</evidence>
<sequence>MASPSSVPSSSRVIPHERVLQCVYEFLDENGYQQALRALQAESKVPYNVIRVKSDGAGGSAGAAQASLSGKRNSAKGFAAASERNLEEAVMEGSWAEVLHVYVDGLLLPEEIKATLYEVILEEMVELHGLAPAARSLLLNAPVFQLMKADTPARYIRLEKMVEHGQRTMSECTLSNAATRHVTPEMLHRRTALLQQLKTAIRFTSEAPIGRLAAALARAAAADFGGADSRERKADSSSAVPLPNGGPRLSAEVTSVAARSRKRDRERTLPGDAAWADTFLQYPLAAPKEIRRRLPYAGDRAACCCAPLLSASEELLIVGCANGAVEFVSVKAGESIGNPLRHSDGVLCMTRDTTDRAAPSPDWLAVGYRDGWVKVYNIDSRKLVRRFEKAHTMGITAVFFSGPRNAASLFGHRSFIVTGSFDGGVKVLDIATGAVVQTVANCHASAFVHALVPLECRGTVVDTLRYCFLSSGNDGTVSVWRLEDRREEGAEVASRVEVLRVQGAVPLGRIHHELRDAVPSQLYTLPYVEDAAHGATATSDSTSIPATTTQDALVLTRAGKACVVRVTVTDDGNRYFCASLQALCIIATAQPLRSAFPHVHTVVSMSVPLLTLYAADCEGTVSLHNIEMKWYNDEQWSEFGGCMRVSSAADQSAVVIVEAGKSLKDLQLTCIWSSTQHQPSSVVAYSASLPAIYDMHYDKYLRNEQQHLLNSIGTEVCWGWSPAIDFVSLLAKRPRRFAENSASQDVIDRIVDGRREVPPSASPVSAAKTSPSSRSKDEAELDDLIAQIQSRKATSTKAAEAAPGESAESQPHCSPPYSSSTASPAPAAVADDEVNILLAGASDIRHLLRTLSSLRAAESADGTRRPQPTYHFYVYEPNLRLHCRHLFFLQWLLDSMFALEELEERVLMFLDVYGNALMRDITAAQVRNVVQRLRKALETDSSSLLRIASFEEMKSKERDFVEGQLAHWTRDASTANIREQWAQRVRQEMAERYDNRDNIIDWDFVFHLTEYTNLLKFPEYRTWRNTGVAFDVSHINPRRGFSYEYKVPNKTLCFFSGAGRGVYAGDIKNGPFFSFGALTQNAHIRQRTTDGTCRHGNGVVSMHNVRAWLYTLMTGLPWPWADHAFAWDDANNYNYLPPGTPSGVAYTAALPKVRVHLVGLEWDRFVRHCKEGQVPRMDAAFFGTSCTQYMTPTVLGDVMSGAAHAVVVAETAKFIVDAEDVAKKVYIAKLDDLAHAGGWARDDALTNDLHEGKPDPLPVKGTMTDAQKVSQERYMQPSLLAYVAKAPA</sequence>
<dbReference type="VEuPathDB" id="TriTrypDB:LDHU3_27.0750"/>
<dbReference type="InterPro" id="IPR015943">
    <property type="entry name" value="WD40/YVTN_repeat-like_dom_sf"/>
</dbReference>
<feature type="domain" description="Dynein assembly factor 3 C-terminal" evidence="7">
    <location>
        <begin position="949"/>
        <end position="1241"/>
    </location>
</feature>